<name>A0A1J5PLT5_9ZZZZ</name>
<evidence type="ECO:0000313" key="1">
    <source>
        <dbReference type="EMBL" id="OIQ72489.1"/>
    </source>
</evidence>
<reference evidence="1" key="1">
    <citation type="submission" date="2016-10" db="EMBL/GenBank/DDBJ databases">
        <title>Sequence of Gallionella enrichment culture.</title>
        <authorList>
            <person name="Poehlein A."/>
            <person name="Muehling M."/>
            <person name="Daniel R."/>
        </authorList>
    </citation>
    <scope>NUCLEOTIDE SEQUENCE</scope>
</reference>
<sequence>MALSTQTRIARSIGRSKRDVFVRADFADLGSPSRVTRAISELIKKGKLVRLGYGVYAKAVPSAVTGNPIPRKVLESLVAEAFDSLGIPVDLGMARSAYATGSTSQIPMSVTVSTGSRRVSRKLKLGNHEVIYDKPLTRAS</sequence>
<proteinExistence type="predicted"/>
<gene>
    <name evidence="1" type="ORF">GALL_458840</name>
</gene>
<protein>
    <recommendedName>
        <fullName evidence="2">S-adenosylhomocysteine hydrolase</fullName>
    </recommendedName>
</protein>
<organism evidence="1">
    <name type="scientific">mine drainage metagenome</name>
    <dbReference type="NCBI Taxonomy" id="410659"/>
    <lineage>
        <taxon>unclassified sequences</taxon>
        <taxon>metagenomes</taxon>
        <taxon>ecological metagenomes</taxon>
    </lineage>
</organism>
<dbReference type="EMBL" id="MLJW01003249">
    <property type="protein sequence ID" value="OIQ72489.1"/>
    <property type="molecule type" value="Genomic_DNA"/>
</dbReference>
<dbReference type="InterPro" id="IPR045738">
    <property type="entry name" value="DUF6088"/>
</dbReference>
<comment type="caution">
    <text evidence="1">The sequence shown here is derived from an EMBL/GenBank/DDBJ whole genome shotgun (WGS) entry which is preliminary data.</text>
</comment>
<evidence type="ECO:0008006" key="2">
    <source>
        <dbReference type="Google" id="ProtNLM"/>
    </source>
</evidence>
<dbReference type="AlphaFoldDB" id="A0A1J5PLT5"/>
<accession>A0A1J5PLT5</accession>
<dbReference type="Pfam" id="PF19570">
    <property type="entry name" value="DUF6088"/>
    <property type="match status" value="1"/>
</dbReference>